<dbReference type="InterPro" id="IPR001128">
    <property type="entry name" value="Cyt_P450"/>
</dbReference>
<dbReference type="RefSeq" id="WP_093954079.1">
    <property type="nucleotide sequence ID" value="NZ_NMUL01000078.1"/>
</dbReference>
<accession>A0A229SL39</accession>
<dbReference type="Gene3D" id="1.10.630.10">
    <property type="entry name" value="Cytochrome P450"/>
    <property type="match status" value="1"/>
</dbReference>
<keyword evidence="11" id="KW-1185">Reference proteome</keyword>
<dbReference type="CDD" id="cd11029">
    <property type="entry name" value="CYP107-like"/>
    <property type="match status" value="1"/>
</dbReference>
<gene>
    <name evidence="10" type="ORF">CF165_46870</name>
</gene>
<evidence type="ECO:0000256" key="6">
    <source>
        <dbReference type="ARBA" id="ARBA00023004"/>
    </source>
</evidence>
<comment type="function">
    <text evidence="8">Involved in the coupling of aromatic side chains of the heptapeptide of vancomycin.</text>
</comment>
<keyword evidence="5 9" id="KW-0560">Oxidoreductase</keyword>
<keyword evidence="4 9" id="KW-0479">Metal-binding</keyword>
<evidence type="ECO:0000256" key="9">
    <source>
        <dbReference type="RuleBase" id="RU000461"/>
    </source>
</evidence>
<organism evidence="10 11">
    <name type="scientific">Amycolatopsis vastitatis</name>
    <dbReference type="NCBI Taxonomy" id="1905142"/>
    <lineage>
        <taxon>Bacteria</taxon>
        <taxon>Bacillati</taxon>
        <taxon>Actinomycetota</taxon>
        <taxon>Actinomycetes</taxon>
        <taxon>Pseudonocardiales</taxon>
        <taxon>Pseudonocardiaceae</taxon>
        <taxon>Amycolatopsis</taxon>
    </lineage>
</organism>
<dbReference type="Pfam" id="PF00067">
    <property type="entry name" value="p450"/>
    <property type="match status" value="1"/>
</dbReference>
<comment type="pathway">
    <text evidence="1">Antibiotic biosynthesis; vancomycin biosynthesis.</text>
</comment>
<keyword evidence="6 9" id="KW-0408">Iron</keyword>
<dbReference type="InterPro" id="IPR002397">
    <property type="entry name" value="Cyt_P450_B"/>
</dbReference>
<protein>
    <submittedName>
        <fullName evidence="10">Cytochrome P450</fullName>
    </submittedName>
</protein>
<dbReference type="GO" id="GO:0016705">
    <property type="term" value="F:oxidoreductase activity, acting on paired donors, with incorporation or reduction of molecular oxygen"/>
    <property type="evidence" value="ECO:0007669"/>
    <property type="project" value="InterPro"/>
</dbReference>
<dbReference type="OrthoDB" id="5500002at2"/>
<evidence type="ECO:0000256" key="3">
    <source>
        <dbReference type="ARBA" id="ARBA00022617"/>
    </source>
</evidence>
<evidence type="ECO:0000256" key="4">
    <source>
        <dbReference type="ARBA" id="ARBA00022723"/>
    </source>
</evidence>
<dbReference type="SUPFAM" id="SSF48264">
    <property type="entry name" value="Cytochrome P450"/>
    <property type="match status" value="1"/>
</dbReference>
<dbReference type="Proteomes" id="UP000215199">
    <property type="component" value="Unassembled WGS sequence"/>
</dbReference>
<name>A0A229SL39_9PSEU</name>
<dbReference type="GO" id="GO:0005506">
    <property type="term" value="F:iron ion binding"/>
    <property type="evidence" value="ECO:0007669"/>
    <property type="project" value="InterPro"/>
</dbReference>
<sequence>MAGTDLSSPEFKANPYPSYAELRKEAPAHRVPGPMGSEIWLITRYTDARQALGDPRFAKDPQHAPEWARLLAGGASDEGPFGRNMLNSDPPDHTRQRRLVSMAFTNKRVERLKPRIAEITAELADAMAGKPTADLMAEFAHPLPITVICELLGIPVADRHEFATWTRMLLASPSTPEGVESRRRGNQLMNGYLTALIERIRPGVDPALDYDAQPDLLSALMVPWQEDRLSERELLGMIKLLLVAGHETTVNHIGNGVLALLLRPDQLELLRARRELLPKAVEELLRFDGPIERVPWRFTTEDVDLGTVTIPRGSAVNVVLGSADRDLTQFADADELDITRAENQHLAFGFGVHYCLGAPLARAESRIAFDTLLTRFPRLALAIPPRELRWEIGGPNIMRGLGALPVTFDGE</sequence>
<evidence type="ECO:0000256" key="7">
    <source>
        <dbReference type="ARBA" id="ARBA00023033"/>
    </source>
</evidence>
<reference evidence="11" key="1">
    <citation type="submission" date="2017-07" db="EMBL/GenBank/DDBJ databases">
        <title>Comparative genome mining reveals phylogenetic distribution patterns of secondary metabolites in Amycolatopsis.</title>
        <authorList>
            <person name="Adamek M."/>
            <person name="Alanjary M."/>
            <person name="Sales-Ortells H."/>
            <person name="Goodfellow M."/>
            <person name="Bull A.T."/>
            <person name="Kalinowski J."/>
            <person name="Ziemert N."/>
        </authorList>
    </citation>
    <scope>NUCLEOTIDE SEQUENCE [LARGE SCALE GENOMIC DNA]</scope>
    <source>
        <strain evidence="11">H5</strain>
    </source>
</reference>
<dbReference type="InterPro" id="IPR036396">
    <property type="entry name" value="Cyt_P450_sf"/>
</dbReference>
<evidence type="ECO:0000313" key="10">
    <source>
        <dbReference type="EMBL" id="OXM59618.1"/>
    </source>
</evidence>
<comment type="caution">
    <text evidence="10">The sequence shown here is derived from an EMBL/GenBank/DDBJ whole genome shotgun (WGS) entry which is preliminary data.</text>
</comment>
<dbReference type="PROSITE" id="PS00086">
    <property type="entry name" value="CYTOCHROME_P450"/>
    <property type="match status" value="1"/>
</dbReference>
<dbReference type="PANTHER" id="PTHR46696:SF1">
    <property type="entry name" value="CYTOCHROME P450 YJIB-RELATED"/>
    <property type="match status" value="1"/>
</dbReference>
<dbReference type="AlphaFoldDB" id="A0A229SL39"/>
<evidence type="ECO:0000313" key="11">
    <source>
        <dbReference type="Proteomes" id="UP000215199"/>
    </source>
</evidence>
<dbReference type="InterPro" id="IPR017972">
    <property type="entry name" value="Cyt_P450_CS"/>
</dbReference>
<evidence type="ECO:0000256" key="5">
    <source>
        <dbReference type="ARBA" id="ARBA00023002"/>
    </source>
</evidence>
<dbReference type="PRINTS" id="PR00359">
    <property type="entry name" value="BP450"/>
</dbReference>
<keyword evidence="3 9" id="KW-0349">Heme</keyword>
<comment type="similarity">
    <text evidence="2 9">Belongs to the cytochrome P450 family.</text>
</comment>
<proteinExistence type="inferred from homology"/>
<dbReference type="FunFam" id="1.10.630.10:FF:000018">
    <property type="entry name" value="Cytochrome P450 monooxygenase"/>
    <property type="match status" value="1"/>
</dbReference>
<dbReference type="EMBL" id="NMUL01000078">
    <property type="protein sequence ID" value="OXM59618.1"/>
    <property type="molecule type" value="Genomic_DNA"/>
</dbReference>
<evidence type="ECO:0000256" key="1">
    <source>
        <dbReference type="ARBA" id="ARBA00004660"/>
    </source>
</evidence>
<evidence type="ECO:0000256" key="2">
    <source>
        <dbReference type="ARBA" id="ARBA00010617"/>
    </source>
</evidence>
<evidence type="ECO:0000256" key="8">
    <source>
        <dbReference type="ARBA" id="ARBA00055433"/>
    </source>
</evidence>
<dbReference type="GO" id="GO:0020037">
    <property type="term" value="F:heme binding"/>
    <property type="evidence" value="ECO:0007669"/>
    <property type="project" value="InterPro"/>
</dbReference>
<keyword evidence="7 9" id="KW-0503">Monooxygenase</keyword>
<dbReference type="PANTHER" id="PTHR46696">
    <property type="entry name" value="P450, PUTATIVE (EUROFUNG)-RELATED"/>
    <property type="match status" value="1"/>
</dbReference>
<dbReference type="GO" id="GO:0004497">
    <property type="term" value="F:monooxygenase activity"/>
    <property type="evidence" value="ECO:0007669"/>
    <property type="project" value="UniProtKB-KW"/>
</dbReference>